<evidence type="ECO:0008006" key="3">
    <source>
        <dbReference type="Google" id="ProtNLM"/>
    </source>
</evidence>
<dbReference type="PANTHER" id="PTHR47718:SF4">
    <property type="entry name" value="PROTEIN FAR1-RELATED SEQUENCE"/>
    <property type="match status" value="1"/>
</dbReference>
<gene>
    <name evidence="1" type="ORF">PHYBLDRAFT_187321</name>
</gene>
<sequence length="354" mass="40376">MFSDIAKNLNYQFETFEPLKTLIEEKARQQGFSVAIRSSTPGVRFYLKCIHGGEYRNKRGITDESRKRKKAIVQCGCKWALLAAFSKKSQRWGVRYVKGHSEEVEHNHPMEAHPPMPRRVQRKIQQPTMPTLSSVGCISSKLDAALRSMFFARSEKQFWLSVDQCRAAMKRTSKAEELCHLLEKQLTKRVFWGGPWAETLPHMGYRMTQSVEGTHAAINNILGQHLGLLESIKAIEPYIASSMIDEQRLFAVKCLDTPINIQEHPVSLSSIMNSISFFAINSIKSELTIASWFAPKDMSQLDCDCPLRVNFLLPCRHTLHLNVQIPLMAIHPRWRVLSSEDIPFCLTGNQGLTF</sequence>
<evidence type="ECO:0000313" key="2">
    <source>
        <dbReference type="Proteomes" id="UP000077315"/>
    </source>
</evidence>
<dbReference type="OrthoDB" id="2441661at2759"/>
<dbReference type="VEuPathDB" id="FungiDB:PHYBLDRAFT_187321"/>
<dbReference type="STRING" id="763407.A0A162TZG2"/>
<organism evidence="1 2">
    <name type="scientific">Phycomyces blakesleeanus (strain ATCC 8743b / DSM 1359 / FGSC 10004 / NBRC 33097 / NRRL 1555)</name>
    <dbReference type="NCBI Taxonomy" id="763407"/>
    <lineage>
        <taxon>Eukaryota</taxon>
        <taxon>Fungi</taxon>
        <taxon>Fungi incertae sedis</taxon>
        <taxon>Mucoromycota</taxon>
        <taxon>Mucoromycotina</taxon>
        <taxon>Mucoromycetes</taxon>
        <taxon>Mucorales</taxon>
        <taxon>Phycomycetaceae</taxon>
        <taxon>Phycomyces</taxon>
    </lineage>
</organism>
<dbReference type="GeneID" id="29000270"/>
<dbReference type="AlphaFoldDB" id="A0A162TZG2"/>
<protein>
    <recommendedName>
        <fullName evidence="3">SWIM-type domain-containing protein</fullName>
    </recommendedName>
</protein>
<dbReference type="InParanoid" id="A0A162TZG2"/>
<evidence type="ECO:0000313" key="1">
    <source>
        <dbReference type="EMBL" id="OAD72252.1"/>
    </source>
</evidence>
<keyword evidence="2" id="KW-1185">Reference proteome</keyword>
<proteinExistence type="predicted"/>
<dbReference type="RefSeq" id="XP_018290292.1">
    <property type="nucleotide sequence ID" value="XM_018439364.1"/>
</dbReference>
<dbReference type="EMBL" id="KV440983">
    <property type="protein sequence ID" value="OAD72252.1"/>
    <property type="molecule type" value="Genomic_DNA"/>
</dbReference>
<dbReference type="PANTHER" id="PTHR47718">
    <property type="entry name" value="OS01G0519700 PROTEIN"/>
    <property type="match status" value="1"/>
</dbReference>
<accession>A0A162TZG2</accession>
<name>A0A162TZG2_PHYB8</name>
<dbReference type="Proteomes" id="UP000077315">
    <property type="component" value="Unassembled WGS sequence"/>
</dbReference>
<reference evidence="2" key="1">
    <citation type="submission" date="2015-06" db="EMBL/GenBank/DDBJ databases">
        <title>Expansion of signal transduction pathways in fungi by whole-genome duplication.</title>
        <authorList>
            <consortium name="DOE Joint Genome Institute"/>
            <person name="Corrochano L.M."/>
            <person name="Kuo A."/>
            <person name="Marcet-Houben M."/>
            <person name="Polaino S."/>
            <person name="Salamov A."/>
            <person name="Villalobos J.M."/>
            <person name="Alvarez M.I."/>
            <person name="Avalos J."/>
            <person name="Benito E.P."/>
            <person name="Benoit I."/>
            <person name="Burger G."/>
            <person name="Camino L.P."/>
            <person name="Canovas D."/>
            <person name="Cerda-Olmedo E."/>
            <person name="Cheng J.-F."/>
            <person name="Dominguez A."/>
            <person name="Elias M."/>
            <person name="Eslava A.P."/>
            <person name="Glaser F."/>
            <person name="Grimwood J."/>
            <person name="Gutierrez G."/>
            <person name="Heitman J."/>
            <person name="Henrissat B."/>
            <person name="Iturriaga E.A."/>
            <person name="Lang B.F."/>
            <person name="Lavin J.L."/>
            <person name="Lee S."/>
            <person name="Li W."/>
            <person name="Lindquist E."/>
            <person name="Lopez-Garcia S."/>
            <person name="Luque E.M."/>
            <person name="Marcos A.T."/>
            <person name="Martin J."/>
            <person name="McCluskey K."/>
            <person name="Medina H.R."/>
            <person name="Miralles-Duran A."/>
            <person name="Miyazaki A."/>
            <person name="Munoz-Torres E."/>
            <person name="Oguiza J.A."/>
            <person name="Ohm R."/>
            <person name="Olmedo M."/>
            <person name="Orejas M."/>
            <person name="Ortiz-Castellanos L."/>
            <person name="Pisabarro A.G."/>
            <person name="Rodriguez-Romero J."/>
            <person name="Ruiz-Herrera J."/>
            <person name="Ruiz-Vazquez R."/>
            <person name="Sanz C."/>
            <person name="Schackwitz W."/>
            <person name="Schmutz J."/>
            <person name="Shahriari M."/>
            <person name="Shelest E."/>
            <person name="Silva-Franco F."/>
            <person name="Soanes D."/>
            <person name="Syed K."/>
            <person name="Tagua V.G."/>
            <person name="Talbot N.J."/>
            <person name="Thon M."/>
            <person name="De vries R.P."/>
            <person name="Wiebenga A."/>
            <person name="Yadav J.S."/>
            <person name="Braun E.L."/>
            <person name="Baker S."/>
            <person name="Garre V."/>
            <person name="Horwitz B."/>
            <person name="Torres-Martinez S."/>
            <person name="Idnurm A."/>
            <person name="Herrera-Estrella A."/>
            <person name="Gabaldon T."/>
            <person name="Grigoriev I.V."/>
        </authorList>
    </citation>
    <scope>NUCLEOTIDE SEQUENCE [LARGE SCALE GENOMIC DNA]</scope>
    <source>
        <strain evidence="2">NRRL 1555(-)</strain>
    </source>
</reference>